<dbReference type="GO" id="GO:0033270">
    <property type="term" value="C:paranode region of axon"/>
    <property type="evidence" value="ECO:0007669"/>
    <property type="project" value="InterPro"/>
</dbReference>
<accession>A0A2I4BSK2</accession>
<evidence type="ECO:0000256" key="1">
    <source>
        <dbReference type="SAM" id="MobiDB-lite"/>
    </source>
</evidence>
<dbReference type="RefSeq" id="XP_013870735.1">
    <property type="nucleotide sequence ID" value="XM_014015281.1"/>
</dbReference>
<dbReference type="PANTHER" id="PTHR35974:SF1">
    <property type="entry name" value="NONCOMPACT MYELIN-ASSOCIATED PROTEIN"/>
    <property type="match status" value="1"/>
</dbReference>
<name>A0A2I4BSK2_AUSLI</name>
<feature type="compositionally biased region" description="Low complexity" evidence="1">
    <location>
        <begin position="1"/>
        <end position="21"/>
    </location>
</feature>
<keyword evidence="2" id="KW-1133">Transmembrane helix</keyword>
<keyword evidence="3" id="KW-1185">Reference proteome</keyword>
<feature type="compositionally biased region" description="Polar residues" evidence="1">
    <location>
        <begin position="76"/>
        <end position="105"/>
    </location>
</feature>
<dbReference type="KEGG" id="alim:106522303"/>
<evidence type="ECO:0000256" key="2">
    <source>
        <dbReference type="SAM" id="Phobius"/>
    </source>
</evidence>
<dbReference type="GeneID" id="106522303"/>
<dbReference type="STRING" id="52670.A0A2I4BSK2"/>
<keyword evidence="2" id="KW-0812">Transmembrane</keyword>
<gene>
    <name evidence="4" type="primary">ncmap</name>
</gene>
<feature type="region of interest" description="Disordered" evidence="1">
    <location>
        <begin position="1"/>
        <end position="22"/>
    </location>
</feature>
<dbReference type="PANTHER" id="PTHR35974">
    <property type="entry name" value="NONCOMPACT MYELIN-ASSOCIATED PROTEIN"/>
    <property type="match status" value="1"/>
</dbReference>
<dbReference type="GO" id="GO:0031641">
    <property type="term" value="P:regulation of myelination"/>
    <property type="evidence" value="ECO:0007669"/>
    <property type="project" value="InterPro"/>
</dbReference>
<dbReference type="InterPro" id="IPR038940">
    <property type="entry name" value="NCMAP"/>
</dbReference>
<dbReference type="OrthoDB" id="8957254at2759"/>
<feature type="transmembrane region" description="Helical" evidence="2">
    <location>
        <begin position="34"/>
        <end position="54"/>
    </location>
</feature>
<dbReference type="InParanoid" id="A0A2I4BSK2"/>
<reference evidence="4" key="1">
    <citation type="submission" date="2025-08" db="UniProtKB">
        <authorList>
            <consortium name="RefSeq"/>
        </authorList>
    </citation>
    <scope>IDENTIFICATION</scope>
    <source>
        <strain evidence="4">Quisiro</strain>
        <tissue evidence="4">Liver</tissue>
    </source>
</reference>
<dbReference type="GO" id="GO:0005886">
    <property type="term" value="C:plasma membrane"/>
    <property type="evidence" value="ECO:0007669"/>
    <property type="project" value="InterPro"/>
</dbReference>
<dbReference type="AlphaFoldDB" id="A0A2I4BSK2"/>
<dbReference type="CTD" id="400746"/>
<feature type="region of interest" description="Disordered" evidence="1">
    <location>
        <begin position="63"/>
        <end position="113"/>
    </location>
</feature>
<dbReference type="GO" id="GO:0019911">
    <property type="term" value="F:structural constituent of myelin sheath"/>
    <property type="evidence" value="ECO:0007669"/>
    <property type="project" value="InterPro"/>
</dbReference>
<protein>
    <submittedName>
        <fullName evidence="4">Noncompact myelin-associated protein</fullName>
    </submittedName>
</protein>
<proteinExistence type="predicted"/>
<evidence type="ECO:0000313" key="4">
    <source>
        <dbReference type="RefSeq" id="XP_013870735.1"/>
    </source>
</evidence>
<dbReference type="GO" id="GO:0043220">
    <property type="term" value="C:Schmidt-Lanterman incisure"/>
    <property type="evidence" value="ECO:0007669"/>
    <property type="project" value="InterPro"/>
</dbReference>
<dbReference type="Proteomes" id="UP000192220">
    <property type="component" value="Unplaced"/>
</dbReference>
<evidence type="ECO:0000313" key="3">
    <source>
        <dbReference type="Proteomes" id="UP000192220"/>
    </source>
</evidence>
<sequence>MTASVSTAPNTAAAPNTTSVTKSQEQILIQSSGAMIAVIVIGIIIILTLLLIVLKTYNRRTHASRLLGGSSKPRGKQSQSTVQGSMPLNPVGSLSGSITNSNPTSEARVELSSAEGNHLEQFSTTSDYSGSTVVTIHDTPLSGNT</sequence>
<keyword evidence="2" id="KW-0472">Membrane</keyword>
<organism evidence="3 4">
    <name type="scientific">Austrofundulus limnaeus</name>
    <name type="common">Annual killifish</name>
    <dbReference type="NCBI Taxonomy" id="52670"/>
    <lineage>
        <taxon>Eukaryota</taxon>
        <taxon>Metazoa</taxon>
        <taxon>Chordata</taxon>
        <taxon>Craniata</taxon>
        <taxon>Vertebrata</taxon>
        <taxon>Euteleostomi</taxon>
        <taxon>Actinopterygii</taxon>
        <taxon>Neopterygii</taxon>
        <taxon>Teleostei</taxon>
        <taxon>Neoteleostei</taxon>
        <taxon>Acanthomorphata</taxon>
        <taxon>Ovalentaria</taxon>
        <taxon>Atherinomorphae</taxon>
        <taxon>Cyprinodontiformes</taxon>
        <taxon>Rivulidae</taxon>
        <taxon>Austrofundulus</taxon>
    </lineage>
</organism>